<sequence length="431" mass="48290">MSHESSSTEPVSFVDASVHPKEIMPTAAYTVQYIMNVELQSKDGTDIPLYNKHLDVEESSIFHLYLGQRYGDKSERFNEEKEDYWLFHIHSNHAEFEIAIGGEAPVLVSANPSYKKITDKDSKTVELDMPVKGHPVYDTVIHRFKLSYNFPAETDGYFDRFVAVRCPKMDNPAITVKGAGHYACLHWVGRFIETTASDTNKFIAVRTTNRLLEDYGERNRNKGYSWFREDGPADVTDRTVTLFPKQLYGTHGSDRNLYTQFVTTDPNNKMGQEHLDLVRSKVAKGSALLAYKYVWHATGKTIVRTTCENGLPYLGHQWDYVSGVSLNQNPSNGWAILLTVFTSITKVATGLLTSNLGGIVEGVIKLGDIFDGDKMRKEANITGFVSAAAKAVDEYNKKNPDKKKGPNTTNVIDIQQNITKNKVLAAHFGTA</sequence>
<organism evidence="1 2">
    <name type="scientific">Aspergillus glaucus CBS 516.65</name>
    <dbReference type="NCBI Taxonomy" id="1160497"/>
    <lineage>
        <taxon>Eukaryota</taxon>
        <taxon>Fungi</taxon>
        <taxon>Dikarya</taxon>
        <taxon>Ascomycota</taxon>
        <taxon>Pezizomycotina</taxon>
        <taxon>Eurotiomycetes</taxon>
        <taxon>Eurotiomycetidae</taxon>
        <taxon>Eurotiales</taxon>
        <taxon>Aspergillaceae</taxon>
        <taxon>Aspergillus</taxon>
        <taxon>Aspergillus subgen. Aspergillus</taxon>
    </lineage>
</organism>
<dbReference type="EMBL" id="KV878928">
    <property type="protein sequence ID" value="OJJ78729.1"/>
    <property type="molecule type" value="Genomic_DNA"/>
</dbReference>
<accession>A0A1L9V4E6</accession>
<gene>
    <name evidence="1" type="ORF">ASPGLDRAFT_53322</name>
</gene>
<dbReference type="GeneID" id="34464208"/>
<dbReference type="AlphaFoldDB" id="A0A1L9V4E6"/>
<dbReference type="RefSeq" id="XP_022395427.1">
    <property type="nucleotide sequence ID" value="XM_022547947.1"/>
</dbReference>
<proteinExistence type="predicted"/>
<reference evidence="2" key="1">
    <citation type="journal article" date="2017" name="Genome Biol.">
        <title>Comparative genomics reveals high biological diversity and specific adaptations in the industrially and medically important fungal genus Aspergillus.</title>
        <authorList>
            <person name="de Vries R.P."/>
            <person name="Riley R."/>
            <person name="Wiebenga A."/>
            <person name="Aguilar-Osorio G."/>
            <person name="Amillis S."/>
            <person name="Uchima C.A."/>
            <person name="Anderluh G."/>
            <person name="Asadollahi M."/>
            <person name="Askin M."/>
            <person name="Barry K."/>
            <person name="Battaglia E."/>
            <person name="Bayram O."/>
            <person name="Benocci T."/>
            <person name="Braus-Stromeyer S.A."/>
            <person name="Caldana C."/>
            <person name="Canovas D."/>
            <person name="Cerqueira G.C."/>
            <person name="Chen F."/>
            <person name="Chen W."/>
            <person name="Choi C."/>
            <person name="Clum A."/>
            <person name="Dos Santos R.A."/>
            <person name="Damasio A.R."/>
            <person name="Diallinas G."/>
            <person name="Emri T."/>
            <person name="Fekete E."/>
            <person name="Flipphi M."/>
            <person name="Freyberg S."/>
            <person name="Gallo A."/>
            <person name="Gournas C."/>
            <person name="Habgood R."/>
            <person name="Hainaut M."/>
            <person name="Harispe M.L."/>
            <person name="Henrissat B."/>
            <person name="Hilden K.S."/>
            <person name="Hope R."/>
            <person name="Hossain A."/>
            <person name="Karabika E."/>
            <person name="Karaffa L."/>
            <person name="Karanyi Z."/>
            <person name="Krasevec N."/>
            <person name="Kuo A."/>
            <person name="Kusch H."/>
            <person name="LaButti K."/>
            <person name="Lagendijk E.L."/>
            <person name="Lapidus A."/>
            <person name="Levasseur A."/>
            <person name="Lindquist E."/>
            <person name="Lipzen A."/>
            <person name="Logrieco A.F."/>
            <person name="MacCabe A."/>
            <person name="Maekelae M.R."/>
            <person name="Malavazi I."/>
            <person name="Melin P."/>
            <person name="Meyer V."/>
            <person name="Mielnichuk N."/>
            <person name="Miskei M."/>
            <person name="Molnar A.P."/>
            <person name="Mule G."/>
            <person name="Ngan C.Y."/>
            <person name="Orejas M."/>
            <person name="Orosz E."/>
            <person name="Ouedraogo J.P."/>
            <person name="Overkamp K.M."/>
            <person name="Park H.-S."/>
            <person name="Perrone G."/>
            <person name="Piumi F."/>
            <person name="Punt P.J."/>
            <person name="Ram A.F."/>
            <person name="Ramon A."/>
            <person name="Rauscher S."/>
            <person name="Record E."/>
            <person name="Riano-Pachon D.M."/>
            <person name="Robert V."/>
            <person name="Roehrig J."/>
            <person name="Ruller R."/>
            <person name="Salamov A."/>
            <person name="Salih N.S."/>
            <person name="Samson R.A."/>
            <person name="Sandor E."/>
            <person name="Sanguinetti M."/>
            <person name="Schuetze T."/>
            <person name="Sepcic K."/>
            <person name="Shelest E."/>
            <person name="Sherlock G."/>
            <person name="Sophianopoulou V."/>
            <person name="Squina F.M."/>
            <person name="Sun H."/>
            <person name="Susca A."/>
            <person name="Todd R.B."/>
            <person name="Tsang A."/>
            <person name="Unkles S.E."/>
            <person name="van de Wiele N."/>
            <person name="van Rossen-Uffink D."/>
            <person name="Oliveira J.V."/>
            <person name="Vesth T.C."/>
            <person name="Visser J."/>
            <person name="Yu J.-H."/>
            <person name="Zhou M."/>
            <person name="Andersen M.R."/>
            <person name="Archer D.B."/>
            <person name="Baker S.E."/>
            <person name="Benoit I."/>
            <person name="Brakhage A.A."/>
            <person name="Braus G.H."/>
            <person name="Fischer R."/>
            <person name="Frisvad J.C."/>
            <person name="Goldman G.H."/>
            <person name="Houbraken J."/>
            <person name="Oakley B."/>
            <person name="Pocsi I."/>
            <person name="Scazzocchio C."/>
            <person name="Seiboth B."/>
            <person name="vanKuyk P.A."/>
            <person name="Wortman J."/>
            <person name="Dyer P.S."/>
            <person name="Grigoriev I.V."/>
        </authorList>
    </citation>
    <scope>NUCLEOTIDE SEQUENCE [LARGE SCALE GENOMIC DNA]</scope>
    <source>
        <strain evidence="2">CBS 516.65</strain>
    </source>
</reference>
<protein>
    <submittedName>
        <fullName evidence="1">Uncharacterized protein</fullName>
    </submittedName>
</protein>
<evidence type="ECO:0000313" key="1">
    <source>
        <dbReference type="EMBL" id="OJJ78729.1"/>
    </source>
</evidence>
<dbReference type="VEuPathDB" id="FungiDB:ASPGLDRAFT_53322"/>
<dbReference type="OrthoDB" id="4486824at2759"/>
<name>A0A1L9V4E6_ASPGL</name>
<evidence type="ECO:0000313" key="2">
    <source>
        <dbReference type="Proteomes" id="UP000184300"/>
    </source>
</evidence>
<dbReference type="Proteomes" id="UP000184300">
    <property type="component" value="Unassembled WGS sequence"/>
</dbReference>
<keyword evidence="2" id="KW-1185">Reference proteome</keyword>